<dbReference type="EMBL" id="CDPU01000033">
    <property type="protein sequence ID" value="CEO53183.1"/>
    <property type="molecule type" value="Genomic_DNA"/>
</dbReference>
<dbReference type="AlphaFoldDB" id="A0A0B7K749"/>
<feature type="signal peptide" evidence="1">
    <location>
        <begin position="1"/>
        <end position="19"/>
    </location>
</feature>
<sequence length="260" mass="28941">MRFLALPVVAALLATSAEAINKDAPPRVDPTLTEGWLWKNLLKSSEIAAFDGSCEAVKQFKMYEYSLHELMEPAPRGLKQWAGGLKKLFSQREYPGGWSGYDRHGYDRAVLRMDYTDIPLAVREWIEEQERTGGPGKGYFGVFEKPKSDDDDVDDVVAVPSASEVDRSQDENRVAIFAPGVIYHTLPLWAAEDSECKDDLLDLTKYKPEIAEGNVVGWAEHKSPGFDNKAEFKVTARALKAKAKGAEEKEAKSAEGKEEL</sequence>
<keyword evidence="1" id="KW-0732">Signal</keyword>
<proteinExistence type="predicted"/>
<evidence type="ECO:0000256" key="1">
    <source>
        <dbReference type="SAM" id="SignalP"/>
    </source>
</evidence>
<feature type="chain" id="PRO_5002117942" evidence="1">
    <location>
        <begin position="20"/>
        <end position="260"/>
    </location>
</feature>
<organism evidence="2">
    <name type="scientific">Bionectria ochroleuca</name>
    <name type="common">Gliocladium roseum</name>
    <dbReference type="NCBI Taxonomy" id="29856"/>
    <lineage>
        <taxon>Eukaryota</taxon>
        <taxon>Fungi</taxon>
        <taxon>Dikarya</taxon>
        <taxon>Ascomycota</taxon>
        <taxon>Pezizomycotina</taxon>
        <taxon>Sordariomycetes</taxon>
        <taxon>Hypocreomycetidae</taxon>
        <taxon>Hypocreales</taxon>
        <taxon>Bionectriaceae</taxon>
        <taxon>Clonostachys</taxon>
    </lineage>
</organism>
<evidence type="ECO:0000313" key="2">
    <source>
        <dbReference type="EMBL" id="CEO53183.1"/>
    </source>
</evidence>
<reference evidence="2" key="1">
    <citation type="submission" date="2015-01" db="EMBL/GenBank/DDBJ databases">
        <authorList>
            <person name="Durling Mikael"/>
        </authorList>
    </citation>
    <scope>NUCLEOTIDE SEQUENCE</scope>
</reference>
<gene>
    <name evidence="2" type="ORF">BN869_000009241_1</name>
</gene>
<protein>
    <submittedName>
        <fullName evidence="2">Uncharacterized protein</fullName>
    </submittedName>
</protein>
<name>A0A0B7K749_BIOOC</name>
<accession>A0A0B7K749</accession>